<organism evidence="4 5">
    <name type="scientific">Mycobacterium paraterrae</name>
    <dbReference type="NCBI Taxonomy" id="577492"/>
    <lineage>
        <taxon>Bacteria</taxon>
        <taxon>Bacillati</taxon>
        <taxon>Actinomycetota</taxon>
        <taxon>Actinomycetes</taxon>
        <taxon>Mycobacteriales</taxon>
        <taxon>Mycobacteriaceae</taxon>
        <taxon>Mycobacterium</taxon>
    </lineage>
</organism>
<dbReference type="PROSITE" id="PS51186">
    <property type="entry name" value="GNAT"/>
    <property type="match status" value="1"/>
</dbReference>
<evidence type="ECO:0000256" key="1">
    <source>
        <dbReference type="ARBA" id="ARBA00022679"/>
    </source>
</evidence>
<dbReference type="InterPro" id="IPR013653">
    <property type="entry name" value="GCN5-like_dom"/>
</dbReference>
<proteinExistence type="predicted"/>
<dbReference type="SUPFAM" id="SSF55729">
    <property type="entry name" value="Acyl-CoA N-acyltransferases (Nat)"/>
    <property type="match status" value="1"/>
</dbReference>
<dbReference type="Pfam" id="PF08445">
    <property type="entry name" value="FR47"/>
    <property type="match status" value="1"/>
</dbReference>
<protein>
    <submittedName>
        <fullName evidence="4">GNAT family N-acetyltransferase</fullName>
        <ecNumber evidence="4">2.3.1.-</ecNumber>
    </submittedName>
</protein>
<dbReference type="RefSeq" id="WP_240258265.1">
    <property type="nucleotide sequence ID" value="NZ_CP092488.2"/>
</dbReference>
<sequence length="239" mass="25795">MPNPADPRLLDDPVWHALTGPHRRFAVASDHGTPRAYRYRVDVVPFAALRDVEDAGAWQDLAQLCGPEGRAALESRRAIAVPAGWTVSRVFPVAQMIAPVAGLAGLPESSESIVTLDIRDSAEMMALAELTRPGPFEAATVELGGYVGIRRGGQLVAMAGRRLHLPGWIEISAVCTHPDHRGQGLSTLLMTAVEAGIRAEGQRAFLHVLHDNTPALDLYRRLGFDTRADMTITAVQRSG</sequence>
<keyword evidence="1 4" id="KW-0808">Transferase</keyword>
<feature type="domain" description="N-acetyltransferase" evidence="3">
    <location>
        <begin position="111"/>
        <end position="239"/>
    </location>
</feature>
<evidence type="ECO:0000313" key="5">
    <source>
        <dbReference type="Proteomes" id="UP001055336"/>
    </source>
</evidence>
<dbReference type="EMBL" id="CP092488">
    <property type="protein sequence ID" value="UMB67797.1"/>
    <property type="molecule type" value="Genomic_DNA"/>
</dbReference>
<dbReference type="Gene3D" id="3.40.630.30">
    <property type="match status" value="1"/>
</dbReference>
<evidence type="ECO:0000313" key="4">
    <source>
        <dbReference type="EMBL" id="UMB67797.1"/>
    </source>
</evidence>
<dbReference type="InterPro" id="IPR000182">
    <property type="entry name" value="GNAT_dom"/>
</dbReference>
<dbReference type="GO" id="GO:0016746">
    <property type="term" value="F:acyltransferase activity"/>
    <property type="evidence" value="ECO:0007669"/>
    <property type="project" value="UniProtKB-KW"/>
</dbReference>
<dbReference type="PANTHER" id="PTHR43877">
    <property type="entry name" value="AMINOALKYLPHOSPHONATE N-ACETYLTRANSFERASE-RELATED-RELATED"/>
    <property type="match status" value="1"/>
</dbReference>
<dbReference type="InterPro" id="IPR016181">
    <property type="entry name" value="Acyl_CoA_acyltransferase"/>
</dbReference>
<keyword evidence="5" id="KW-1185">Reference proteome</keyword>
<evidence type="ECO:0000259" key="3">
    <source>
        <dbReference type="PROSITE" id="PS51186"/>
    </source>
</evidence>
<evidence type="ECO:0000256" key="2">
    <source>
        <dbReference type="ARBA" id="ARBA00023315"/>
    </source>
</evidence>
<dbReference type="InterPro" id="IPR050832">
    <property type="entry name" value="Bact_Acetyltransf"/>
</dbReference>
<dbReference type="CDD" id="cd04301">
    <property type="entry name" value="NAT_SF"/>
    <property type="match status" value="1"/>
</dbReference>
<accession>A0ABY3VEC6</accession>
<keyword evidence="2 4" id="KW-0012">Acyltransferase</keyword>
<dbReference type="EC" id="2.3.1.-" evidence="4"/>
<gene>
    <name evidence="4" type="ORF">MKK62_15005</name>
</gene>
<reference evidence="4" key="1">
    <citation type="submission" date="2022-08" db="EMBL/GenBank/DDBJ databases">
        <title>Whole genome sequencing of non-tuberculosis mycobacteria type-strains.</title>
        <authorList>
            <person name="Igarashi Y."/>
            <person name="Osugi A."/>
            <person name="Mitarai S."/>
        </authorList>
    </citation>
    <scope>NUCLEOTIDE SEQUENCE</scope>
    <source>
        <strain evidence="4">DSM 45127</strain>
    </source>
</reference>
<name>A0ABY3VEC6_9MYCO</name>
<dbReference type="Proteomes" id="UP001055336">
    <property type="component" value="Chromosome"/>
</dbReference>